<dbReference type="GO" id="GO:0004190">
    <property type="term" value="F:aspartic-type endopeptidase activity"/>
    <property type="evidence" value="ECO:0007669"/>
    <property type="project" value="UniProtKB-KW"/>
</dbReference>
<dbReference type="Gene3D" id="2.70.40.10">
    <property type="match status" value="1"/>
</dbReference>
<proteinExistence type="predicted"/>
<reference evidence="5 6" key="1">
    <citation type="submission" date="2019-09" db="EMBL/GenBank/DDBJ databases">
        <title>Bird 10,000 Genomes (B10K) Project - Family phase.</title>
        <authorList>
            <person name="Zhang G."/>
        </authorList>
    </citation>
    <scope>NUCLEOTIDE SEQUENCE [LARGE SCALE GENOMIC DNA]</scope>
    <source>
        <strain evidence="5">B10K-DU-001-70</strain>
        <tissue evidence="5">Muscle</tissue>
    </source>
</reference>
<dbReference type="InterPro" id="IPR033704">
    <property type="entry name" value="dUTPase_trimeric"/>
</dbReference>
<dbReference type="InterPro" id="IPR051592">
    <property type="entry name" value="HERV-K_Pro_peptidase_A2"/>
</dbReference>
<dbReference type="AlphaFoldDB" id="A0A7K5VXT4"/>
<dbReference type="EMBL" id="VYXD01001304">
    <property type="protein sequence ID" value="NWU33822.1"/>
    <property type="molecule type" value="Genomic_DNA"/>
</dbReference>
<accession>A0A7K5VXT4</accession>
<keyword evidence="3" id="KW-0378">Hydrolase</keyword>
<sequence>GSAGMDVSTDNAIIIDSLLKLHKVPLKDHGPIGKGLSALLLGRSSATLQGIFVHPGVIDADYMGQICAFVSTPSPPVTIPAKTHIAQLIPFKSCALKTGSKLQGDGGFESMGEPQVYCTQVISDQRPNMVCTLTMPQTTPLHIKVSGMIATGADVTIIS</sequence>
<evidence type="ECO:0000259" key="4">
    <source>
        <dbReference type="PROSITE" id="PS50175"/>
    </source>
</evidence>
<dbReference type="PROSITE" id="PS50175">
    <property type="entry name" value="ASP_PROT_RETROV"/>
    <property type="match status" value="1"/>
</dbReference>
<evidence type="ECO:0000256" key="3">
    <source>
        <dbReference type="ARBA" id="ARBA00022801"/>
    </source>
</evidence>
<comment type="caution">
    <text evidence="5">The sequence shown here is derived from an EMBL/GenBank/DDBJ whole genome shotgun (WGS) entry which is preliminary data.</text>
</comment>
<feature type="non-terminal residue" evidence="5">
    <location>
        <position position="1"/>
    </location>
</feature>
<dbReference type="Pfam" id="PF00692">
    <property type="entry name" value="dUTPase"/>
    <property type="match status" value="1"/>
</dbReference>
<name>A0A7K5VXT4_9SYLV</name>
<organism evidence="5 6">
    <name type="scientific">Hylia prasina</name>
    <name type="common">green hylia</name>
    <dbReference type="NCBI Taxonomy" id="208073"/>
    <lineage>
        <taxon>Eukaryota</taxon>
        <taxon>Metazoa</taxon>
        <taxon>Chordata</taxon>
        <taxon>Craniata</taxon>
        <taxon>Vertebrata</taxon>
        <taxon>Euteleostomi</taxon>
        <taxon>Archelosauria</taxon>
        <taxon>Archosauria</taxon>
        <taxon>Dinosauria</taxon>
        <taxon>Saurischia</taxon>
        <taxon>Theropoda</taxon>
        <taxon>Coelurosauria</taxon>
        <taxon>Aves</taxon>
        <taxon>Neognathae</taxon>
        <taxon>Neoaves</taxon>
        <taxon>Telluraves</taxon>
        <taxon>Australaves</taxon>
        <taxon>Passeriformes</taxon>
        <taxon>Sylvioidea</taxon>
        <taxon>Sylviidae</taxon>
        <taxon>Acrocephalinae</taxon>
        <taxon>Hylia</taxon>
    </lineage>
</organism>
<dbReference type="CDD" id="cd07557">
    <property type="entry name" value="trimeric_dUTPase"/>
    <property type="match status" value="1"/>
</dbReference>
<feature type="domain" description="Peptidase A2" evidence="4">
    <location>
        <begin position="145"/>
        <end position="159"/>
    </location>
</feature>
<dbReference type="InterPro" id="IPR029054">
    <property type="entry name" value="dUTPase-like"/>
</dbReference>
<dbReference type="InterPro" id="IPR021109">
    <property type="entry name" value="Peptidase_aspartic_dom_sf"/>
</dbReference>
<dbReference type="Proteomes" id="UP000557268">
    <property type="component" value="Unassembled WGS sequence"/>
</dbReference>
<evidence type="ECO:0000256" key="2">
    <source>
        <dbReference type="ARBA" id="ARBA00022750"/>
    </source>
</evidence>
<dbReference type="InterPro" id="IPR036157">
    <property type="entry name" value="dUTPase-like_sf"/>
</dbReference>
<dbReference type="PANTHER" id="PTHR19422:SF123">
    <property type="entry name" value="RT1 CLASS I, LOCUS CE15"/>
    <property type="match status" value="1"/>
</dbReference>
<dbReference type="InterPro" id="IPR001995">
    <property type="entry name" value="Peptidase_A2_cat"/>
</dbReference>
<gene>
    <name evidence="5" type="primary">Ervk9_0</name>
    <name evidence="5" type="ORF">HYLPRA_R12973</name>
</gene>
<dbReference type="PANTHER" id="PTHR19422">
    <property type="entry name" value="GAG RETROVIRAL POLYPROTEIN"/>
    <property type="match status" value="1"/>
</dbReference>
<feature type="non-terminal residue" evidence="5">
    <location>
        <position position="159"/>
    </location>
</feature>
<protein>
    <submittedName>
        <fullName evidence="5">POK9 protein</fullName>
    </submittedName>
</protein>
<dbReference type="GO" id="GO:0006508">
    <property type="term" value="P:proteolysis"/>
    <property type="evidence" value="ECO:0007669"/>
    <property type="project" value="UniProtKB-KW"/>
</dbReference>
<evidence type="ECO:0000313" key="5">
    <source>
        <dbReference type="EMBL" id="NWU33822.1"/>
    </source>
</evidence>
<keyword evidence="2" id="KW-0064">Aspartyl protease</keyword>
<dbReference type="SUPFAM" id="SSF51283">
    <property type="entry name" value="dUTPase-like"/>
    <property type="match status" value="1"/>
</dbReference>
<keyword evidence="1" id="KW-0645">Protease</keyword>
<keyword evidence="6" id="KW-1185">Reference proteome</keyword>
<evidence type="ECO:0000256" key="1">
    <source>
        <dbReference type="ARBA" id="ARBA00022670"/>
    </source>
</evidence>
<evidence type="ECO:0000313" key="6">
    <source>
        <dbReference type="Proteomes" id="UP000557268"/>
    </source>
</evidence>
<dbReference type="Gene3D" id="2.40.70.10">
    <property type="entry name" value="Acid Proteases"/>
    <property type="match status" value="1"/>
</dbReference>